<feature type="region of interest" description="Disordered" evidence="1">
    <location>
        <begin position="198"/>
        <end position="261"/>
    </location>
</feature>
<evidence type="ECO:0000313" key="2">
    <source>
        <dbReference type="EMBL" id="VDO14323.1"/>
    </source>
</evidence>
<keyword evidence="3" id="KW-1185">Reference proteome</keyword>
<feature type="compositionally biased region" description="Low complexity" evidence="1">
    <location>
        <begin position="225"/>
        <end position="238"/>
    </location>
</feature>
<feature type="region of interest" description="Disordered" evidence="1">
    <location>
        <begin position="82"/>
        <end position="181"/>
    </location>
</feature>
<name>A0A0R3TYE9_RODNA</name>
<dbReference type="PANTHER" id="PTHR12277">
    <property type="entry name" value="ALPHA/BETA HYDROLASE DOMAIN-CONTAINING PROTEIN"/>
    <property type="match status" value="1"/>
</dbReference>
<dbReference type="OrthoDB" id="6268747at2759"/>
<gene>
    <name evidence="2" type="ORF">HNAJ_LOCUS12872</name>
</gene>
<dbReference type="InterPro" id="IPR029058">
    <property type="entry name" value="AB_hydrolase_fold"/>
</dbReference>
<feature type="compositionally biased region" description="Polar residues" evidence="1">
    <location>
        <begin position="172"/>
        <end position="181"/>
    </location>
</feature>
<feature type="compositionally biased region" description="Low complexity" evidence="1">
    <location>
        <begin position="129"/>
        <end position="149"/>
    </location>
</feature>
<reference evidence="4" key="1">
    <citation type="submission" date="2017-02" db="UniProtKB">
        <authorList>
            <consortium name="WormBaseParasite"/>
        </authorList>
    </citation>
    <scope>IDENTIFICATION</scope>
</reference>
<evidence type="ECO:0000256" key="1">
    <source>
        <dbReference type="SAM" id="MobiDB-lite"/>
    </source>
</evidence>
<dbReference type="WBParaSite" id="HNAJ_0001289801-mRNA-1">
    <property type="protein sequence ID" value="HNAJ_0001289801-mRNA-1"/>
    <property type="gene ID" value="HNAJ_0001289801"/>
</dbReference>
<organism evidence="4">
    <name type="scientific">Rodentolepis nana</name>
    <name type="common">Dwarf tapeworm</name>
    <name type="synonym">Hymenolepis nana</name>
    <dbReference type="NCBI Taxonomy" id="102285"/>
    <lineage>
        <taxon>Eukaryota</taxon>
        <taxon>Metazoa</taxon>
        <taxon>Spiralia</taxon>
        <taxon>Lophotrochozoa</taxon>
        <taxon>Platyhelminthes</taxon>
        <taxon>Cestoda</taxon>
        <taxon>Eucestoda</taxon>
        <taxon>Cyclophyllidea</taxon>
        <taxon>Hymenolepididae</taxon>
        <taxon>Rodentolepis</taxon>
    </lineage>
</organism>
<feature type="compositionally biased region" description="Polar residues" evidence="1">
    <location>
        <begin position="247"/>
        <end position="261"/>
    </location>
</feature>
<feature type="compositionally biased region" description="Polar residues" evidence="1">
    <location>
        <begin position="153"/>
        <end position="163"/>
    </location>
</feature>
<feature type="compositionally biased region" description="Polar residues" evidence="1">
    <location>
        <begin position="115"/>
        <end position="124"/>
    </location>
</feature>
<dbReference type="PANTHER" id="PTHR12277:SF81">
    <property type="entry name" value="PROTEIN ABHD13"/>
    <property type="match status" value="1"/>
</dbReference>
<dbReference type="STRING" id="102285.A0A0R3TYE9"/>
<evidence type="ECO:0000313" key="3">
    <source>
        <dbReference type="Proteomes" id="UP000278807"/>
    </source>
</evidence>
<dbReference type="EMBL" id="UZAE01014742">
    <property type="protein sequence ID" value="VDO14323.1"/>
    <property type="molecule type" value="Genomic_DNA"/>
</dbReference>
<evidence type="ECO:0000313" key="4">
    <source>
        <dbReference type="WBParaSite" id="HNAJ_0001289801-mRNA-1"/>
    </source>
</evidence>
<dbReference type="Gene3D" id="3.40.50.1820">
    <property type="entry name" value="alpha/beta hydrolase"/>
    <property type="match status" value="1"/>
</dbReference>
<feature type="compositionally biased region" description="Low complexity" evidence="1">
    <location>
        <begin position="205"/>
        <end position="216"/>
    </location>
</feature>
<dbReference type="SUPFAM" id="SSF53474">
    <property type="entry name" value="alpha/beta-Hydrolases"/>
    <property type="match status" value="1"/>
</dbReference>
<protein>
    <submittedName>
        <fullName evidence="4">FSH1 domain-containing protein</fullName>
    </submittedName>
</protein>
<dbReference type="AlphaFoldDB" id="A0A0R3TYE9"/>
<dbReference type="Proteomes" id="UP000278807">
    <property type="component" value="Unassembled WGS sequence"/>
</dbReference>
<accession>A0A0R3TYE9</accession>
<reference evidence="2 3" key="2">
    <citation type="submission" date="2018-11" db="EMBL/GenBank/DDBJ databases">
        <authorList>
            <consortium name="Pathogen Informatics"/>
        </authorList>
    </citation>
    <scope>NUCLEOTIDE SEQUENCE [LARGE SCALE GENOMIC DNA]</scope>
</reference>
<proteinExistence type="predicted"/>
<sequence>MFFCTHCSIDKVENIQSPTLVIHGTDDHVIGIHHGKELFSRLPNPLDPLWVEGGDHNNIELFHEYTIRLEKFFQVDMRQNLTPSEQQPHSIDSGRNESSARHPPALKTIDEHPSSQKVQTAQTPHTRHSWNSTQSSSSASGSTPANTTPEHLPSTSFITPTTNSEHHIADGDQSNPLQAPLSMRSNEGTITVFTGSSVSLPLDTSAGDSGRKSSSSFKHQNPDVSKSSKLIHSQSSSEKANRGENVGTMNPPKTTNGNHDL</sequence>